<protein>
    <submittedName>
        <fullName evidence="2">LLM class F420-dependent oxidoreductase</fullName>
    </submittedName>
</protein>
<proteinExistence type="predicted"/>
<dbReference type="RefSeq" id="WP_344023432.1">
    <property type="nucleotide sequence ID" value="NZ_BAAABX010000027.1"/>
</dbReference>
<comment type="caution">
    <text evidence="2">The sequence shown here is derived from an EMBL/GenBank/DDBJ whole genome shotgun (WGS) entry which is preliminary data.</text>
</comment>
<evidence type="ECO:0000313" key="2">
    <source>
        <dbReference type="EMBL" id="GAA0403790.1"/>
    </source>
</evidence>
<dbReference type="NCBIfam" id="TIGR03620">
    <property type="entry name" value="F420_MSMEG_4141"/>
    <property type="match status" value="1"/>
</dbReference>
<organism evidence="2 3">
    <name type="scientific">Streptomyces luteireticuli</name>
    <dbReference type="NCBI Taxonomy" id="173858"/>
    <lineage>
        <taxon>Bacteria</taxon>
        <taxon>Bacillati</taxon>
        <taxon>Actinomycetota</taxon>
        <taxon>Actinomycetes</taxon>
        <taxon>Kitasatosporales</taxon>
        <taxon>Streptomycetaceae</taxon>
        <taxon>Streptomyces</taxon>
    </lineage>
</organism>
<dbReference type="Gene3D" id="3.20.20.30">
    <property type="entry name" value="Luciferase-like domain"/>
    <property type="match status" value="1"/>
</dbReference>
<dbReference type="Pfam" id="PF00296">
    <property type="entry name" value="Bac_luciferase"/>
    <property type="match status" value="1"/>
</dbReference>
<keyword evidence="3" id="KW-1185">Reference proteome</keyword>
<dbReference type="Proteomes" id="UP001500879">
    <property type="component" value="Unassembled WGS sequence"/>
</dbReference>
<dbReference type="InterPro" id="IPR050766">
    <property type="entry name" value="Bact_Lucif_Oxidored"/>
</dbReference>
<dbReference type="InterPro" id="IPR036661">
    <property type="entry name" value="Luciferase-like_sf"/>
</dbReference>
<accession>A0ABN0YPJ9</accession>
<dbReference type="EMBL" id="BAAABX010000027">
    <property type="protein sequence ID" value="GAA0403790.1"/>
    <property type="molecule type" value="Genomic_DNA"/>
</dbReference>
<evidence type="ECO:0000259" key="1">
    <source>
        <dbReference type="Pfam" id="PF00296"/>
    </source>
</evidence>
<reference evidence="2 3" key="1">
    <citation type="journal article" date="2019" name="Int. J. Syst. Evol. Microbiol.">
        <title>The Global Catalogue of Microorganisms (GCM) 10K type strain sequencing project: providing services to taxonomists for standard genome sequencing and annotation.</title>
        <authorList>
            <consortium name="The Broad Institute Genomics Platform"/>
            <consortium name="The Broad Institute Genome Sequencing Center for Infectious Disease"/>
            <person name="Wu L."/>
            <person name="Ma J."/>
        </authorList>
    </citation>
    <scope>NUCLEOTIDE SEQUENCE [LARGE SCALE GENOMIC DNA]</scope>
    <source>
        <strain evidence="2 3">JCM 4788</strain>
    </source>
</reference>
<name>A0ABN0YPJ9_9ACTN</name>
<dbReference type="PANTHER" id="PTHR30137:SF18">
    <property type="entry name" value="CONSERVED PROTEIN"/>
    <property type="match status" value="1"/>
</dbReference>
<dbReference type="SUPFAM" id="SSF51679">
    <property type="entry name" value="Bacterial luciferase-like"/>
    <property type="match status" value="1"/>
</dbReference>
<dbReference type="PANTHER" id="PTHR30137">
    <property type="entry name" value="LUCIFERASE-LIKE MONOOXYGENASE"/>
    <property type="match status" value="1"/>
</dbReference>
<sequence>MAPIEGLGPTGIWSMQLRADDADQAGEIRDAAAELDELGFTALWIGGSPSPAQAAHVLAATRRAVVGTSILSIWQHEAADVAARYAALDTAARERFVLGLGVSHAKLAAQYARPYSAMRDYLAALDDAPTPVPADRRVLAALGPKMLHLARDRAAGAIPYLATEQHTAEARALLGDGPFLAPELPVVLDTDLPRARETARGHLRPYLGLPNYTANFARLGFTEDDFTGSGSDRLIDTLFALGDTGRIRARVEKYLAAGADHVAVQVVADGQDLAVLRRQWRELAGALPLERGAVTPRP</sequence>
<feature type="domain" description="Luciferase-like" evidence="1">
    <location>
        <begin position="23"/>
        <end position="260"/>
    </location>
</feature>
<gene>
    <name evidence="2" type="ORF">GCM10010357_26000</name>
</gene>
<dbReference type="InterPro" id="IPR019922">
    <property type="entry name" value="Lucif-like_OxRdatse_MSMEG_4141"/>
</dbReference>
<dbReference type="InterPro" id="IPR011251">
    <property type="entry name" value="Luciferase-like_dom"/>
</dbReference>
<evidence type="ECO:0000313" key="3">
    <source>
        <dbReference type="Proteomes" id="UP001500879"/>
    </source>
</evidence>